<dbReference type="Gene3D" id="3.40.30.10">
    <property type="entry name" value="Glutaredoxin"/>
    <property type="match status" value="1"/>
</dbReference>
<dbReference type="SUPFAM" id="SSF52833">
    <property type="entry name" value="Thioredoxin-like"/>
    <property type="match status" value="1"/>
</dbReference>
<dbReference type="RefSeq" id="WP_123238081.1">
    <property type="nucleotide sequence ID" value="NZ_RJVP01000007.1"/>
</dbReference>
<accession>A0A3N0UVC5</accession>
<evidence type="ECO:0000256" key="7">
    <source>
        <dbReference type="ARBA" id="ARBA00025719"/>
    </source>
</evidence>
<dbReference type="PANTHER" id="PTHR10681:SF128">
    <property type="entry name" value="THIOREDOXIN-DEPENDENT PEROXIDE REDUCTASE, MITOCHONDRIAL"/>
    <property type="match status" value="1"/>
</dbReference>
<dbReference type="GO" id="GO:0008379">
    <property type="term" value="F:thioredoxin peroxidase activity"/>
    <property type="evidence" value="ECO:0007669"/>
    <property type="project" value="TreeGrafter"/>
</dbReference>
<keyword evidence="4 9" id="KW-0049">Antioxidant</keyword>
<comment type="catalytic activity">
    <reaction evidence="9">
        <text>a hydroperoxide + [thioredoxin]-dithiol = an alcohol + [thioredoxin]-disulfide + H2O</text>
        <dbReference type="Rhea" id="RHEA:62620"/>
        <dbReference type="Rhea" id="RHEA-COMP:10698"/>
        <dbReference type="Rhea" id="RHEA-COMP:10700"/>
        <dbReference type="ChEBI" id="CHEBI:15377"/>
        <dbReference type="ChEBI" id="CHEBI:29950"/>
        <dbReference type="ChEBI" id="CHEBI:30879"/>
        <dbReference type="ChEBI" id="CHEBI:35924"/>
        <dbReference type="ChEBI" id="CHEBI:50058"/>
        <dbReference type="EC" id="1.11.1.24"/>
    </reaction>
</comment>
<dbReference type="InterPro" id="IPR000866">
    <property type="entry name" value="AhpC/TSA"/>
</dbReference>
<keyword evidence="2 9" id="KW-0963">Cytoplasm</keyword>
<gene>
    <name evidence="12" type="ORF">ED236_11225</name>
</gene>
<dbReference type="InterPro" id="IPR050217">
    <property type="entry name" value="Peroxiredoxin"/>
</dbReference>
<evidence type="ECO:0000259" key="11">
    <source>
        <dbReference type="PROSITE" id="PS51352"/>
    </source>
</evidence>
<evidence type="ECO:0000256" key="9">
    <source>
        <dbReference type="HAMAP-Rule" id="MF_00401"/>
    </source>
</evidence>
<dbReference type="AlphaFoldDB" id="A0A3N0UVC5"/>
<dbReference type="InterPro" id="IPR019479">
    <property type="entry name" value="Peroxiredoxin_C"/>
</dbReference>
<dbReference type="CDD" id="cd03016">
    <property type="entry name" value="PRX_1cys"/>
    <property type="match status" value="1"/>
</dbReference>
<evidence type="ECO:0000256" key="5">
    <source>
        <dbReference type="ARBA" id="ARBA00023002"/>
    </source>
</evidence>
<evidence type="ECO:0000256" key="3">
    <source>
        <dbReference type="ARBA" id="ARBA00022559"/>
    </source>
</evidence>
<dbReference type="GO" id="GO:0045454">
    <property type="term" value="P:cell redox homeostasis"/>
    <property type="evidence" value="ECO:0007669"/>
    <property type="project" value="TreeGrafter"/>
</dbReference>
<dbReference type="PROSITE" id="PS51352">
    <property type="entry name" value="THIOREDOXIN_2"/>
    <property type="match status" value="1"/>
</dbReference>
<dbReference type="Proteomes" id="UP000275137">
    <property type="component" value="Unassembled WGS sequence"/>
</dbReference>
<keyword evidence="3 9" id="KW-0575">Peroxidase</keyword>
<dbReference type="InterPro" id="IPR022915">
    <property type="entry name" value="Peroxiredoxin_TDXH"/>
</dbReference>
<dbReference type="EC" id="1.11.1.24" evidence="9"/>
<feature type="domain" description="Thioredoxin" evidence="11">
    <location>
        <begin position="11"/>
        <end position="166"/>
    </location>
</feature>
<proteinExistence type="inferred from homology"/>
<evidence type="ECO:0000256" key="8">
    <source>
        <dbReference type="ARBA" id="ARBA00037420"/>
    </source>
</evidence>
<comment type="subunit">
    <text evidence="9">Homodecamer. Pentamer of dimers that assemble into a ring structure.</text>
</comment>
<comment type="subcellular location">
    <subcellularLocation>
        <location evidence="9">Cytoplasm</location>
    </subcellularLocation>
</comment>
<keyword evidence="5 9" id="KW-0560">Oxidoreductase</keyword>
<comment type="caution">
    <text evidence="12">The sequence shown here is derived from an EMBL/GenBank/DDBJ whole genome shotgun (WGS) entry which is preliminary data.</text>
</comment>
<keyword evidence="6 9" id="KW-0676">Redox-active center</keyword>
<dbReference type="GO" id="GO:0005829">
    <property type="term" value="C:cytosol"/>
    <property type="evidence" value="ECO:0007669"/>
    <property type="project" value="TreeGrafter"/>
</dbReference>
<name>A0A3N0UVC5_9PROT</name>
<feature type="binding site" evidence="9">
    <location>
        <position position="129"/>
    </location>
    <ligand>
        <name>substrate</name>
    </ligand>
</feature>
<evidence type="ECO:0000256" key="2">
    <source>
        <dbReference type="ARBA" id="ARBA00022490"/>
    </source>
</evidence>
<dbReference type="Pfam" id="PF00578">
    <property type="entry name" value="AhpC-TSA"/>
    <property type="match status" value="1"/>
</dbReference>
<feature type="active site" description="Cysteine sulfenic acid (-SOH) intermediate; for peroxidase activity" evidence="10">
    <location>
        <position position="52"/>
    </location>
</feature>
<comment type="similarity">
    <text evidence="7 9">Belongs to the peroxiredoxin family. Prx6 subfamily.</text>
</comment>
<evidence type="ECO:0000256" key="4">
    <source>
        <dbReference type="ARBA" id="ARBA00022862"/>
    </source>
</evidence>
<dbReference type="EMBL" id="RJVP01000007">
    <property type="protein sequence ID" value="ROH84489.1"/>
    <property type="molecule type" value="Genomic_DNA"/>
</dbReference>
<dbReference type="InterPro" id="IPR013766">
    <property type="entry name" value="Thioredoxin_domain"/>
</dbReference>
<evidence type="ECO:0000256" key="6">
    <source>
        <dbReference type="ARBA" id="ARBA00023284"/>
    </source>
</evidence>
<comment type="similarity">
    <text evidence="1">Belongs to the peroxiredoxin family. AhpC/Prx1 subfamily.</text>
</comment>
<dbReference type="GO" id="GO:0033554">
    <property type="term" value="P:cellular response to stress"/>
    <property type="evidence" value="ECO:0007669"/>
    <property type="project" value="TreeGrafter"/>
</dbReference>
<dbReference type="PANTHER" id="PTHR10681">
    <property type="entry name" value="THIOREDOXIN PEROXIDASE"/>
    <property type="match status" value="1"/>
</dbReference>
<dbReference type="Gene3D" id="3.30.1020.10">
    <property type="entry name" value="Antioxidant, Horf6, Chain A, domain2"/>
    <property type="match status" value="1"/>
</dbReference>
<dbReference type="GO" id="GO:0042744">
    <property type="term" value="P:hydrogen peroxide catabolic process"/>
    <property type="evidence" value="ECO:0007669"/>
    <property type="project" value="TreeGrafter"/>
</dbReference>
<feature type="active site" description="Cysteine sulfenic acid (-SOH) intermediate" evidence="9">
    <location>
        <position position="52"/>
    </location>
</feature>
<sequence>MTDQASPYPIPRINELAPDFEASSTHGPLKLSDYRGKWVVLFAHPADFTPVCTTEFIGFARHADAFSARNVQLIGVSEDSNSSHLAWIANIKQHFGVRIPFPVIDDRAGHVAARYGLIHPGESQTATVRAVFVIDDKGLIRAFVYYPLTTGRSIEEILRLVIALQTTDQHKVATPEGWQPGDKVIVPAPATQAAAEARSSEGYETVDWYFSKKALPLG</sequence>
<dbReference type="Pfam" id="PF10417">
    <property type="entry name" value="1-cysPrx_C"/>
    <property type="match status" value="1"/>
</dbReference>
<evidence type="ECO:0000256" key="1">
    <source>
        <dbReference type="ARBA" id="ARBA00009796"/>
    </source>
</evidence>
<evidence type="ECO:0000313" key="12">
    <source>
        <dbReference type="EMBL" id="ROH84489.1"/>
    </source>
</evidence>
<organism evidence="12 13">
    <name type="scientific">Pseudomethylobacillus aquaticus</name>
    <dbReference type="NCBI Taxonomy" id="2676064"/>
    <lineage>
        <taxon>Bacteria</taxon>
        <taxon>Pseudomonadati</taxon>
        <taxon>Pseudomonadota</taxon>
        <taxon>Betaproteobacteria</taxon>
        <taxon>Nitrosomonadales</taxon>
        <taxon>Methylophilaceae</taxon>
        <taxon>Pseudomethylobacillus</taxon>
    </lineage>
</organism>
<dbReference type="GO" id="GO:0006979">
    <property type="term" value="P:response to oxidative stress"/>
    <property type="evidence" value="ECO:0007669"/>
    <property type="project" value="TreeGrafter"/>
</dbReference>
<dbReference type="InterPro" id="IPR045020">
    <property type="entry name" value="PRX_1cys"/>
</dbReference>
<comment type="function">
    <text evidence="8 9">Thiol-specific peroxidase that catalyzes the reduction of hydrogen peroxide and organic hydroperoxides to water and alcohols, respectively. Plays a role in cell protection against oxidative stress by detoxifying peroxides.</text>
</comment>
<evidence type="ECO:0000313" key="13">
    <source>
        <dbReference type="Proteomes" id="UP000275137"/>
    </source>
</evidence>
<dbReference type="PIRSF" id="PIRSF000239">
    <property type="entry name" value="AHPC"/>
    <property type="match status" value="1"/>
</dbReference>
<reference evidence="12 13" key="1">
    <citation type="submission" date="2018-10" db="EMBL/GenBank/DDBJ databases">
        <authorList>
            <person name="Chen W.-M."/>
        </authorList>
    </citation>
    <scope>NUCLEOTIDE SEQUENCE [LARGE SCALE GENOMIC DNA]</scope>
    <source>
        <strain evidence="12 13">H-5</strain>
    </source>
</reference>
<dbReference type="NCBIfam" id="NF009668">
    <property type="entry name" value="PRK13189.1"/>
    <property type="match status" value="1"/>
</dbReference>
<evidence type="ECO:0000256" key="10">
    <source>
        <dbReference type="PIRSR" id="PIRSR000239-1"/>
    </source>
</evidence>
<dbReference type="InterPro" id="IPR024706">
    <property type="entry name" value="Peroxiredoxin_AhpC-typ"/>
</dbReference>
<dbReference type="InterPro" id="IPR036249">
    <property type="entry name" value="Thioredoxin-like_sf"/>
</dbReference>
<protein>
    <recommendedName>
        <fullName evidence="9">Peroxiredoxin</fullName>
        <ecNumber evidence="9">1.11.1.24</ecNumber>
    </recommendedName>
    <alternativeName>
        <fullName evidence="9">Thioredoxin-dependent peroxiredoxin</fullName>
    </alternativeName>
</protein>
<dbReference type="HAMAP" id="MF_00401">
    <property type="entry name" value="Peroxiredoxin"/>
    <property type="match status" value="1"/>
</dbReference>
<comment type="miscellaneous">
    <text evidence="9">The active site is a conserved redox-active cysteine residue, the peroxidatic cysteine (C(P)), which makes the nucleophilic attack on the peroxide substrate. The peroxide oxidizes the C(P)-SH to cysteine sulfenic acid (C(P)-SOH), which then reacts with another cysteine residue, the resolving cysteine (C(R)), to form a disulfide bridge. The disulfide is subsequently reduced by an appropriate electron donor to complete the catalytic cycle. In this 1-Cys peroxiredoxin, no C(R) is present and C(P) instead forms a disulfide with a cysteine from another protein or with a small thiol molecule.</text>
</comment>
<keyword evidence="13" id="KW-1185">Reference proteome</keyword>
<comment type="caution">
    <text evidence="9">Lacks conserved residue(s) required for the propagation of feature annotation.</text>
</comment>